<evidence type="ECO:0000256" key="1">
    <source>
        <dbReference type="ARBA" id="ARBA00006484"/>
    </source>
</evidence>
<dbReference type="RefSeq" id="WP_149265615.1">
    <property type="nucleotide sequence ID" value="NZ_VFJB01000003.1"/>
</dbReference>
<dbReference type="SUPFAM" id="SSF51735">
    <property type="entry name" value="NAD(P)-binding Rossmann-fold domains"/>
    <property type="match status" value="1"/>
</dbReference>
<dbReference type="EMBL" id="VFJB01000003">
    <property type="protein sequence ID" value="KAA0258856.1"/>
    <property type="molecule type" value="Genomic_DNA"/>
</dbReference>
<keyword evidence="3" id="KW-1185">Reference proteome</keyword>
<dbReference type="OrthoDB" id="9793325at2"/>
<dbReference type="InterPro" id="IPR002347">
    <property type="entry name" value="SDR_fam"/>
</dbReference>
<dbReference type="Pfam" id="PF13561">
    <property type="entry name" value="adh_short_C2"/>
    <property type="match status" value="1"/>
</dbReference>
<sequence length="252" mass="27987">MNYKALVTSGSKGLGKAVVEKLVENGIKTFFTSSSNENIINVEKELGESTVGVKCDIFEDKDVENLLKIVENEEFDILVINSPGPKAGVVFEITPDDWKSHFDSIFLNPVKIMEKCAKIMMKKNYGRILVITSVSVKKPIDNLLISNCLRAALTSYVKSLAKKVAPFGVTVNTIAPGYTLTDRVKFLIEDRMKRENKEYKEVYDSIASMIPAKRIADVKEFADAAYFLVSKEASYITGTSLIVDGGLTEYPF</sequence>
<gene>
    <name evidence="2" type="ORF">FHQ18_02610</name>
</gene>
<evidence type="ECO:0000313" key="3">
    <source>
        <dbReference type="Proteomes" id="UP000322876"/>
    </source>
</evidence>
<dbReference type="PANTHER" id="PTHR42879:SF6">
    <property type="entry name" value="NADPH-DEPENDENT REDUCTASE BACG"/>
    <property type="match status" value="1"/>
</dbReference>
<name>A0A5A8F493_9BACT</name>
<accession>A0A5A8F493</accession>
<dbReference type="InterPro" id="IPR036291">
    <property type="entry name" value="NAD(P)-bd_dom_sf"/>
</dbReference>
<dbReference type="PRINTS" id="PR00081">
    <property type="entry name" value="GDHRDH"/>
</dbReference>
<organism evidence="2 3">
    <name type="scientific">Deferribacter autotrophicus</name>
    <dbReference type="NCBI Taxonomy" id="500465"/>
    <lineage>
        <taxon>Bacteria</taxon>
        <taxon>Pseudomonadati</taxon>
        <taxon>Deferribacterota</taxon>
        <taxon>Deferribacteres</taxon>
        <taxon>Deferribacterales</taxon>
        <taxon>Deferribacteraceae</taxon>
        <taxon>Deferribacter</taxon>
    </lineage>
</organism>
<dbReference type="AlphaFoldDB" id="A0A5A8F493"/>
<comment type="caution">
    <text evidence="2">The sequence shown here is derived from an EMBL/GenBank/DDBJ whole genome shotgun (WGS) entry which is preliminary data.</text>
</comment>
<evidence type="ECO:0000313" key="2">
    <source>
        <dbReference type="EMBL" id="KAA0258856.1"/>
    </source>
</evidence>
<reference evidence="2 3" key="1">
    <citation type="submission" date="2019-06" db="EMBL/GenBank/DDBJ databases">
        <title>Genomic insights into carbon and energy metabolism of Deferribacter autotrophicus revealed new metabolic traits in the phylum Deferribacteres.</title>
        <authorList>
            <person name="Slobodkin A.I."/>
            <person name="Slobodkina G.B."/>
            <person name="Allioux M."/>
            <person name="Alain K."/>
            <person name="Jebbar M."/>
            <person name="Shadrin V."/>
            <person name="Kublanov I.V."/>
            <person name="Toshchakov S.V."/>
            <person name="Bonch-Osmolovskaya E.A."/>
        </authorList>
    </citation>
    <scope>NUCLEOTIDE SEQUENCE [LARGE SCALE GENOMIC DNA]</scope>
    <source>
        <strain evidence="2 3">SL50</strain>
    </source>
</reference>
<proteinExistence type="inferred from homology"/>
<dbReference type="Proteomes" id="UP000322876">
    <property type="component" value="Unassembled WGS sequence"/>
</dbReference>
<dbReference type="InterPro" id="IPR050259">
    <property type="entry name" value="SDR"/>
</dbReference>
<dbReference type="PANTHER" id="PTHR42879">
    <property type="entry name" value="3-OXOACYL-(ACYL-CARRIER-PROTEIN) REDUCTASE"/>
    <property type="match status" value="1"/>
</dbReference>
<dbReference type="Gene3D" id="3.40.50.720">
    <property type="entry name" value="NAD(P)-binding Rossmann-like Domain"/>
    <property type="match status" value="1"/>
</dbReference>
<comment type="similarity">
    <text evidence="1">Belongs to the short-chain dehydrogenases/reductases (SDR) family.</text>
</comment>
<protein>
    <submittedName>
        <fullName evidence="2">SDR family oxidoreductase</fullName>
    </submittedName>
</protein>